<keyword evidence="2" id="KW-0368">Histidine biosynthesis</keyword>
<comment type="catalytic activity">
    <reaction evidence="2">
        <text>L-histidinol phosphate + H2O = L-histidinol + phosphate</text>
        <dbReference type="Rhea" id="RHEA:14465"/>
        <dbReference type="ChEBI" id="CHEBI:15377"/>
        <dbReference type="ChEBI" id="CHEBI:43474"/>
        <dbReference type="ChEBI" id="CHEBI:57699"/>
        <dbReference type="ChEBI" id="CHEBI:57980"/>
        <dbReference type="EC" id="3.1.3.15"/>
    </reaction>
</comment>
<dbReference type="PANTHER" id="PTHR21039:SF0">
    <property type="entry name" value="HISTIDINOL-PHOSPHATASE"/>
    <property type="match status" value="1"/>
</dbReference>
<comment type="pathway">
    <text evidence="2">Amino-acid biosynthesis; L-histidine biosynthesis; L-histidine from 5-phospho-alpha-D-ribose 1-diphosphate: step 8/9.</text>
</comment>
<dbReference type="EC" id="3.1.3.15" evidence="2"/>
<accession>A0ABS6EXK5</accession>
<dbReference type="NCBIfam" id="NF004086">
    <property type="entry name" value="PRK05588.1"/>
    <property type="match status" value="1"/>
</dbReference>
<feature type="domain" description="PHP" evidence="3">
    <location>
        <begin position="3"/>
        <end position="186"/>
    </location>
</feature>
<protein>
    <recommendedName>
        <fullName evidence="2">Histidinol-phosphatase</fullName>
        <shortName evidence="2">HolPase</shortName>
        <ecNumber evidence="2">3.1.3.15</ecNumber>
    </recommendedName>
</protein>
<dbReference type="InterPro" id="IPR004013">
    <property type="entry name" value="PHP_dom"/>
</dbReference>
<keyword evidence="5" id="KW-1185">Reference proteome</keyword>
<reference evidence="4 5" key="1">
    <citation type="submission" date="2021-06" db="EMBL/GenBank/DDBJ databases">
        <authorList>
            <person name="Sun Q."/>
            <person name="Li D."/>
        </authorList>
    </citation>
    <scope>NUCLEOTIDE SEQUENCE [LARGE SCALE GENOMIC DNA]</scope>
    <source>
        <strain evidence="4 5">MSJ-4</strain>
    </source>
</reference>
<dbReference type="Proteomes" id="UP000736583">
    <property type="component" value="Unassembled WGS sequence"/>
</dbReference>
<comment type="caution">
    <text evidence="4">The sequence shown here is derived from an EMBL/GenBank/DDBJ whole genome shotgun (WGS) entry which is preliminary data.</text>
</comment>
<keyword evidence="2" id="KW-0028">Amino-acid biosynthesis</keyword>
<dbReference type="EMBL" id="JAHLQL010000001">
    <property type="protein sequence ID" value="MBU5590959.1"/>
    <property type="molecule type" value="Genomic_DNA"/>
</dbReference>
<evidence type="ECO:0000259" key="3">
    <source>
        <dbReference type="Pfam" id="PF02811"/>
    </source>
</evidence>
<comment type="similarity">
    <text evidence="2">Belongs to the PHP hydrolase family. HisK subfamily.</text>
</comment>
<dbReference type="InterPro" id="IPR010140">
    <property type="entry name" value="Histidinol_P_phosphatase_HisJ"/>
</dbReference>
<evidence type="ECO:0000256" key="2">
    <source>
        <dbReference type="RuleBase" id="RU366003"/>
    </source>
</evidence>
<organism evidence="4 5">
    <name type="scientific">Clostridium simiarum</name>
    <dbReference type="NCBI Taxonomy" id="2841506"/>
    <lineage>
        <taxon>Bacteria</taxon>
        <taxon>Bacillati</taxon>
        <taxon>Bacillota</taxon>
        <taxon>Clostridia</taxon>
        <taxon>Eubacteriales</taxon>
        <taxon>Clostridiaceae</taxon>
        <taxon>Clostridium</taxon>
    </lineage>
</organism>
<dbReference type="RefSeq" id="WP_216456036.1">
    <property type="nucleotide sequence ID" value="NZ_JAHLQL010000001.1"/>
</dbReference>
<dbReference type="Pfam" id="PF02811">
    <property type="entry name" value="PHP"/>
    <property type="match status" value="1"/>
</dbReference>
<dbReference type="NCBIfam" id="TIGR01856">
    <property type="entry name" value="hisJ_fam"/>
    <property type="match status" value="1"/>
</dbReference>
<evidence type="ECO:0000313" key="5">
    <source>
        <dbReference type="Proteomes" id="UP000736583"/>
    </source>
</evidence>
<keyword evidence="1 2" id="KW-0378">Hydrolase</keyword>
<evidence type="ECO:0000313" key="4">
    <source>
        <dbReference type="EMBL" id="MBU5590959.1"/>
    </source>
</evidence>
<evidence type="ECO:0000256" key="1">
    <source>
        <dbReference type="ARBA" id="ARBA00022801"/>
    </source>
</evidence>
<name>A0ABS6EXK5_9CLOT</name>
<gene>
    <name evidence="4" type="ORF">KQI89_04215</name>
</gene>
<proteinExistence type="inferred from homology"/>
<dbReference type="PANTHER" id="PTHR21039">
    <property type="entry name" value="HISTIDINOL PHOSPHATASE-RELATED"/>
    <property type="match status" value="1"/>
</dbReference>
<sequence>MFDSHIHTKFSTDSNMTLEEALLKGKEYNIGLVITEHMDTNHPEEGKFKFNIEDYFEEYGKYRNNNLLLGIELGMSRDFKDINREIIMNNSFDQVIGSLHFLGDKDIFHKSTYENREKNEVYKEYLESLLENIMNHTYIDILAHIDYICRYGPFEDKELYYDEHSDIIDEIIKSCINNNIVMEINTRRLGLKAVKDNLFPIYKRYKELGGKNISIGSDAHVKEHIGNNFSLATEISTSLDLKVVYFKDRKMNYL</sequence>